<dbReference type="InterPro" id="IPR007995">
    <property type="entry name" value="DUF742"/>
</dbReference>
<dbReference type="PANTHER" id="PTHR36221:SF1">
    <property type="entry name" value="DUF742 DOMAIN-CONTAINING PROTEIN"/>
    <property type="match status" value="1"/>
</dbReference>
<dbReference type="PANTHER" id="PTHR36221">
    <property type="entry name" value="DUF742 DOMAIN-CONTAINING PROTEIN"/>
    <property type="match status" value="1"/>
</dbReference>
<reference evidence="1 2" key="1">
    <citation type="journal article" date="2019" name="Int. J. Syst. Evol. Microbiol.">
        <title>The Global Catalogue of Microorganisms (GCM) 10K type strain sequencing project: providing services to taxonomists for standard genome sequencing and annotation.</title>
        <authorList>
            <consortium name="The Broad Institute Genomics Platform"/>
            <consortium name="The Broad Institute Genome Sequencing Center for Infectious Disease"/>
            <person name="Wu L."/>
            <person name="Ma J."/>
        </authorList>
    </citation>
    <scope>NUCLEOTIDE SEQUENCE [LARGE SCALE GENOMIC DNA]</scope>
    <source>
        <strain evidence="1 2">JCM 3325</strain>
    </source>
</reference>
<dbReference type="RefSeq" id="WP_344592552.1">
    <property type="nucleotide sequence ID" value="NZ_BAAARW010000020.1"/>
</dbReference>
<organism evidence="1 2">
    <name type="scientific">Actinomadura vinacea</name>
    <dbReference type="NCBI Taxonomy" id="115336"/>
    <lineage>
        <taxon>Bacteria</taxon>
        <taxon>Bacillati</taxon>
        <taxon>Actinomycetota</taxon>
        <taxon>Actinomycetes</taxon>
        <taxon>Streptosporangiales</taxon>
        <taxon>Thermomonosporaceae</taxon>
        <taxon>Actinomadura</taxon>
    </lineage>
</organism>
<evidence type="ECO:0000313" key="1">
    <source>
        <dbReference type="EMBL" id="GAA2433070.1"/>
    </source>
</evidence>
<dbReference type="EMBL" id="BAAARW010000020">
    <property type="protein sequence ID" value="GAA2433070.1"/>
    <property type="molecule type" value="Genomic_DNA"/>
</dbReference>
<dbReference type="Proteomes" id="UP001501231">
    <property type="component" value="Unassembled WGS sequence"/>
</dbReference>
<accession>A0ABN3JKD4</accession>
<gene>
    <name evidence="1" type="ORF">GCM10010191_53890</name>
</gene>
<comment type="caution">
    <text evidence="1">The sequence shown here is derived from an EMBL/GenBank/DDBJ whole genome shotgun (WGS) entry which is preliminary data.</text>
</comment>
<keyword evidence="2" id="KW-1185">Reference proteome</keyword>
<protein>
    <submittedName>
        <fullName evidence="1">DUF742 domain-containing protein</fullName>
    </submittedName>
</protein>
<proteinExistence type="predicted"/>
<dbReference type="Pfam" id="PF05331">
    <property type="entry name" value="DUF742"/>
    <property type="match status" value="1"/>
</dbReference>
<name>A0ABN3JKD4_9ACTN</name>
<sequence>MDASAAGGPHGPGRERWIDEAAGPIVRPYAMTRGRTVPTGEPLDIVAIIVATGRAHADPTRLSREQRRMLAVCRRPHTIADLASELELPLGVIRVLAGDLLEQGLLGVQQWEPPTAQVVDQNLLRRVLDELRAL</sequence>
<evidence type="ECO:0000313" key="2">
    <source>
        <dbReference type="Proteomes" id="UP001501231"/>
    </source>
</evidence>